<name>A0A1V5T4N4_9BACT</name>
<dbReference type="PANTHER" id="PTHR10302:SF0">
    <property type="entry name" value="SINGLE-STRANDED DNA-BINDING PROTEIN, MITOCHONDRIAL"/>
    <property type="match status" value="1"/>
</dbReference>
<dbReference type="PANTHER" id="PTHR10302">
    <property type="entry name" value="SINGLE-STRANDED DNA-BINDING PROTEIN"/>
    <property type="match status" value="1"/>
</dbReference>
<organism evidence="4">
    <name type="scientific">Candidatus Atribacter allofermentans</name>
    <dbReference type="NCBI Taxonomy" id="1852833"/>
    <lineage>
        <taxon>Bacteria</taxon>
        <taxon>Pseudomonadati</taxon>
        <taxon>Atribacterota</taxon>
        <taxon>Atribacteria</taxon>
        <taxon>Atribacterales</taxon>
        <taxon>Atribacteraceae</taxon>
        <taxon>Atribacter</taxon>
    </lineage>
</organism>
<keyword evidence="1 2" id="KW-0238">DNA-binding</keyword>
<gene>
    <name evidence="4" type="primary">ssb_1</name>
    <name evidence="4" type="ORF">BWY41_00029</name>
</gene>
<dbReference type="GO" id="GO:0003697">
    <property type="term" value="F:single-stranded DNA binding"/>
    <property type="evidence" value="ECO:0007669"/>
    <property type="project" value="UniProtKB-UniRule"/>
</dbReference>
<dbReference type="GO" id="GO:0009295">
    <property type="term" value="C:nucleoid"/>
    <property type="evidence" value="ECO:0007669"/>
    <property type="project" value="TreeGrafter"/>
</dbReference>
<evidence type="ECO:0000256" key="1">
    <source>
        <dbReference type="ARBA" id="ARBA00023125"/>
    </source>
</evidence>
<evidence type="ECO:0000313" key="4">
    <source>
        <dbReference type="EMBL" id="OQA61735.1"/>
    </source>
</evidence>
<dbReference type="HAMAP" id="MF_00984">
    <property type="entry name" value="SSB"/>
    <property type="match status" value="1"/>
</dbReference>
<dbReference type="InterPro" id="IPR000424">
    <property type="entry name" value="Primosome_PriB/ssb"/>
</dbReference>
<accession>A0A1V5T4N4</accession>
<comment type="caution">
    <text evidence="2">Lacks conserved residue(s) required for the propagation of feature annotation.</text>
</comment>
<dbReference type="AlphaFoldDB" id="A0A1V5T4N4"/>
<dbReference type="PROSITE" id="PS50935">
    <property type="entry name" value="SSB"/>
    <property type="match status" value="1"/>
</dbReference>
<dbReference type="InterPro" id="IPR011344">
    <property type="entry name" value="ssDNA-bd"/>
</dbReference>
<dbReference type="GO" id="GO:0006260">
    <property type="term" value="P:DNA replication"/>
    <property type="evidence" value="ECO:0007669"/>
    <property type="project" value="InterPro"/>
</dbReference>
<dbReference type="Proteomes" id="UP000485569">
    <property type="component" value="Unassembled WGS sequence"/>
</dbReference>
<sequence length="140" mass="15769">MISLNEVSLIGNVGQSPEKKQTKNGKDYVAFSLATNEKWKDAQGNLQESTEWHNLKFYDKLADLVSNYVSKGDKIFCKGKLKTSEYTDKEGIKRKGTEVVCKEVIFLGNKSSKNEEITMDEAIRRMGGKEVPIENGDIPF</sequence>
<evidence type="ECO:0000256" key="2">
    <source>
        <dbReference type="HAMAP-Rule" id="MF_00984"/>
    </source>
</evidence>
<comment type="subunit">
    <text evidence="2">Homotetramer.</text>
</comment>
<dbReference type="SUPFAM" id="SSF50249">
    <property type="entry name" value="Nucleic acid-binding proteins"/>
    <property type="match status" value="1"/>
</dbReference>
<dbReference type="EMBL" id="MWBQ01000009">
    <property type="protein sequence ID" value="OQA61735.1"/>
    <property type="molecule type" value="Genomic_DNA"/>
</dbReference>
<comment type="caution">
    <text evidence="4">The sequence shown here is derived from an EMBL/GenBank/DDBJ whole genome shotgun (WGS) entry which is preliminary data.</text>
</comment>
<evidence type="ECO:0000256" key="3">
    <source>
        <dbReference type="PIRNR" id="PIRNR002070"/>
    </source>
</evidence>
<proteinExistence type="inferred from homology"/>
<dbReference type="InterPro" id="IPR012340">
    <property type="entry name" value="NA-bd_OB-fold"/>
</dbReference>
<reference evidence="4" key="1">
    <citation type="submission" date="2017-02" db="EMBL/GenBank/DDBJ databases">
        <title>Delving into the versatile metabolic prowess of the omnipresent phylum Bacteroidetes.</title>
        <authorList>
            <person name="Nobu M.K."/>
            <person name="Mei R."/>
            <person name="Narihiro T."/>
            <person name="Kuroda K."/>
            <person name="Liu W.-T."/>
        </authorList>
    </citation>
    <scope>NUCLEOTIDE SEQUENCE</scope>
    <source>
        <strain evidence="4">ADurb.Bin276</strain>
    </source>
</reference>
<dbReference type="CDD" id="cd04496">
    <property type="entry name" value="SSB_OBF"/>
    <property type="match status" value="1"/>
</dbReference>
<dbReference type="PIRSF" id="PIRSF002070">
    <property type="entry name" value="SSB"/>
    <property type="match status" value="1"/>
</dbReference>
<dbReference type="Gene3D" id="2.40.50.140">
    <property type="entry name" value="Nucleic acid-binding proteins"/>
    <property type="match status" value="1"/>
</dbReference>
<dbReference type="Pfam" id="PF00436">
    <property type="entry name" value="SSB"/>
    <property type="match status" value="1"/>
</dbReference>
<protein>
    <recommendedName>
        <fullName evidence="2 3">Single-stranded DNA-binding protein</fullName>
        <shortName evidence="2">SSB</shortName>
    </recommendedName>
</protein>
<dbReference type="NCBIfam" id="TIGR00621">
    <property type="entry name" value="ssb"/>
    <property type="match status" value="1"/>
</dbReference>